<evidence type="ECO:0000256" key="2">
    <source>
        <dbReference type="ARBA" id="ARBA00022448"/>
    </source>
</evidence>
<keyword evidence="13" id="KW-0675">Receptor</keyword>
<keyword evidence="9 10" id="KW-0998">Cell outer membrane</keyword>
<dbReference type="Pfam" id="PF00593">
    <property type="entry name" value="TonB_dep_Rec_b-barrel"/>
    <property type="match status" value="1"/>
</dbReference>
<proteinExistence type="inferred from homology"/>
<evidence type="ECO:0000256" key="5">
    <source>
        <dbReference type="ARBA" id="ARBA00022692"/>
    </source>
</evidence>
<dbReference type="PANTHER" id="PTHR47234">
    <property type="match status" value="1"/>
</dbReference>
<evidence type="ECO:0000256" key="11">
    <source>
        <dbReference type="RuleBase" id="RU003357"/>
    </source>
</evidence>
<dbReference type="InterPro" id="IPR000531">
    <property type="entry name" value="Beta-barrel_TonB"/>
</dbReference>
<comment type="caution">
    <text evidence="13">The sequence shown here is derived from an EMBL/GenBank/DDBJ whole genome shotgun (WGS) entry which is preliminary data.</text>
</comment>
<dbReference type="RefSeq" id="WP_380022077.1">
    <property type="nucleotide sequence ID" value="NZ_JBHSHD010000010.1"/>
</dbReference>
<protein>
    <submittedName>
        <fullName evidence="13">TonB-dependent receptor domain-containing protein</fullName>
    </submittedName>
</protein>
<dbReference type="Pfam" id="PF07660">
    <property type="entry name" value="STN"/>
    <property type="match status" value="1"/>
</dbReference>
<gene>
    <name evidence="13" type="ORF">ACFO6Q_15885</name>
</gene>
<sequence length="928" mass="99686">MHAYRLPAGELSAALGEFAQQSGIQLLYDSTLVSGRRTPGLQGGYSVEAALARLLRDSELEALAVADGTFIVRRLPKPAAKEEPREIRVPVPAPAMTTELSTVTVRDEDFQRLAAQGVTPVTEITREQIDASGYATLFDLLKAQPGMQVANQPEAMASSSDANFRTGAAGAAAVALRRLGSKSTLFLVDGRRIAGYGLAQDGSGTVPDLNAIPLAMVERIQILRDGASAIYGADAVAGVVNVILRHDFSGTEISASAGESARGDAGMQQTSLLWGTRTESGIGLLLNVSYLHADPLLGEQRSWYSLDQRRQGLLDLRSLYSFRGNYLYFGDDGGVRVAAAPGCRTALAADGTCLLDSARYTTLQTGKVGKSVLGRLDVPLGESTRLHLDLRASDLLQRQQAAPSGATVFLPLPREVSAQDPFALLYSFDDIGTVRERTESTLLSVDAGVRGTLGDWNWGADASVQRNRVDDVIDGLVRSDILSIDGEDYSFGEAPPSRALREAMAPQIRRRGRTSLDEFSLDASGNLFDLPAGAASMTAGVEIRREGIEQQPGRELTAGKLLNQPREYAQSLERDSSAAYLKFDLPIVERVDASLAWRLEKTAGFAAHATPVLGLRWAPLDSLVLRASRSTGYRTPTLLELHQPRGVPASSTVWIPQSAGPCAIELATADGQSACQLDISMGGNAALRPEKSVTTAFGAVWAPSATFSLSVDLYRSVRDNEIAAAPLAYVFDHPQQFEGFLQRNGDDQLVAVDNAFANLARTVTSGADAEARWDLDAGNAGRFRLGLGLNYLDTLDRRIAPGVPVSRSAGYADAPRLTGVSSLRWTRGDWSGAAYLRYVGSYELEPYADSASPCPQYKSALGKCAVPPLLLANLNLTYGGIAHWTFTLSVNNAFDRSPRYYDEAAGGYNAAFEDAVGRYYTFRAAYRF</sequence>
<keyword evidence="4" id="KW-0406">Ion transport</keyword>
<evidence type="ECO:0000256" key="10">
    <source>
        <dbReference type="PROSITE-ProRule" id="PRU01360"/>
    </source>
</evidence>
<evidence type="ECO:0000256" key="1">
    <source>
        <dbReference type="ARBA" id="ARBA00004571"/>
    </source>
</evidence>
<reference evidence="14" key="1">
    <citation type="journal article" date="2019" name="Int. J. Syst. Evol. Microbiol.">
        <title>The Global Catalogue of Microorganisms (GCM) 10K type strain sequencing project: providing services to taxonomists for standard genome sequencing and annotation.</title>
        <authorList>
            <consortium name="The Broad Institute Genomics Platform"/>
            <consortium name="The Broad Institute Genome Sequencing Center for Infectious Disease"/>
            <person name="Wu L."/>
            <person name="Ma J."/>
        </authorList>
    </citation>
    <scope>NUCLEOTIDE SEQUENCE [LARGE SCALE GENOMIC DNA]</scope>
    <source>
        <strain evidence="14">CCUG 30340</strain>
    </source>
</reference>
<keyword evidence="5 10" id="KW-0812">Transmembrane</keyword>
<organism evidence="13 14">
    <name type="scientific">Dokdonella ginsengisoli</name>
    <dbReference type="NCBI Taxonomy" id="363846"/>
    <lineage>
        <taxon>Bacteria</taxon>
        <taxon>Pseudomonadati</taxon>
        <taxon>Pseudomonadota</taxon>
        <taxon>Gammaproteobacteria</taxon>
        <taxon>Lysobacterales</taxon>
        <taxon>Rhodanobacteraceae</taxon>
        <taxon>Dokdonella</taxon>
    </lineage>
</organism>
<comment type="similarity">
    <text evidence="10 11">Belongs to the TonB-dependent receptor family.</text>
</comment>
<dbReference type="Gene3D" id="2.40.170.20">
    <property type="entry name" value="TonB-dependent receptor, beta-barrel domain"/>
    <property type="match status" value="1"/>
</dbReference>
<evidence type="ECO:0000256" key="6">
    <source>
        <dbReference type="ARBA" id="ARBA00023004"/>
    </source>
</evidence>
<evidence type="ECO:0000256" key="4">
    <source>
        <dbReference type="ARBA" id="ARBA00022496"/>
    </source>
</evidence>
<keyword evidence="2 10" id="KW-0813">Transport</keyword>
<dbReference type="Proteomes" id="UP001595886">
    <property type="component" value="Unassembled WGS sequence"/>
</dbReference>
<keyword evidence="7 11" id="KW-0798">TonB box</keyword>
<dbReference type="EMBL" id="JBHSHD010000010">
    <property type="protein sequence ID" value="MFC4821809.1"/>
    <property type="molecule type" value="Genomic_DNA"/>
</dbReference>
<comment type="subcellular location">
    <subcellularLocation>
        <location evidence="1 10">Cell outer membrane</location>
        <topology evidence="1 10">Multi-pass membrane protein</topology>
    </subcellularLocation>
</comment>
<evidence type="ECO:0000256" key="9">
    <source>
        <dbReference type="ARBA" id="ARBA00023237"/>
    </source>
</evidence>
<dbReference type="Gene3D" id="3.55.50.30">
    <property type="match status" value="1"/>
</dbReference>
<dbReference type="PANTHER" id="PTHR47234:SF1">
    <property type="entry name" value="TONB-DEPENDENT RECEPTOR"/>
    <property type="match status" value="1"/>
</dbReference>
<dbReference type="SMART" id="SM00965">
    <property type="entry name" value="STN"/>
    <property type="match status" value="1"/>
</dbReference>
<dbReference type="InterPro" id="IPR011662">
    <property type="entry name" value="Secretin/TonB_short_N"/>
</dbReference>
<keyword evidence="8 10" id="KW-0472">Membrane</keyword>
<evidence type="ECO:0000313" key="14">
    <source>
        <dbReference type="Proteomes" id="UP001595886"/>
    </source>
</evidence>
<evidence type="ECO:0000259" key="12">
    <source>
        <dbReference type="SMART" id="SM00965"/>
    </source>
</evidence>
<keyword evidence="4" id="KW-0410">Iron transport</keyword>
<accession>A0ABV9R1Z5</accession>
<evidence type="ECO:0000313" key="13">
    <source>
        <dbReference type="EMBL" id="MFC4821809.1"/>
    </source>
</evidence>
<evidence type="ECO:0000256" key="8">
    <source>
        <dbReference type="ARBA" id="ARBA00023136"/>
    </source>
</evidence>
<keyword evidence="6" id="KW-0408">Iron</keyword>
<dbReference type="SUPFAM" id="SSF56935">
    <property type="entry name" value="Porins"/>
    <property type="match status" value="1"/>
</dbReference>
<name>A0ABV9R1Z5_9GAMM</name>
<keyword evidence="14" id="KW-1185">Reference proteome</keyword>
<dbReference type="Gene3D" id="2.170.130.10">
    <property type="entry name" value="TonB-dependent receptor, plug domain"/>
    <property type="match status" value="1"/>
</dbReference>
<keyword evidence="3 10" id="KW-1134">Transmembrane beta strand</keyword>
<dbReference type="InterPro" id="IPR039426">
    <property type="entry name" value="TonB-dep_rcpt-like"/>
</dbReference>
<dbReference type="InterPro" id="IPR037066">
    <property type="entry name" value="Plug_dom_sf"/>
</dbReference>
<dbReference type="PROSITE" id="PS52016">
    <property type="entry name" value="TONB_DEPENDENT_REC_3"/>
    <property type="match status" value="1"/>
</dbReference>
<evidence type="ECO:0000256" key="7">
    <source>
        <dbReference type="ARBA" id="ARBA00023077"/>
    </source>
</evidence>
<evidence type="ECO:0000256" key="3">
    <source>
        <dbReference type="ARBA" id="ARBA00022452"/>
    </source>
</evidence>
<dbReference type="InterPro" id="IPR036942">
    <property type="entry name" value="Beta-barrel_TonB_sf"/>
</dbReference>
<feature type="domain" description="Secretin/TonB short N-terminal" evidence="12">
    <location>
        <begin position="24"/>
        <end position="75"/>
    </location>
</feature>
<dbReference type="InterPro" id="IPR012910">
    <property type="entry name" value="Plug_dom"/>
</dbReference>
<dbReference type="Pfam" id="PF07715">
    <property type="entry name" value="Plug"/>
    <property type="match status" value="1"/>
</dbReference>